<dbReference type="GO" id="GO:0016987">
    <property type="term" value="F:sigma factor activity"/>
    <property type="evidence" value="ECO:0007669"/>
    <property type="project" value="UniProtKB-KW"/>
</dbReference>
<dbReference type="InterPro" id="IPR039425">
    <property type="entry name" value="RNA_pol_sigma-70-like"/>
</dbReference>
<reference evidence="6 7" key="1">
    <citation type="submission" date="2019-02" db="EMBL/GenBank/DDBJ databases">
        <title>Deep-cultivation of Planctomycetes and their phenomic and genomic characterization uncovers novel biology.</title>
        <authorList>
            <person name="Wiegand S."/>
            <person name="Jogler M."/>
            <person name="Boedeker C."/>
            <person name="Pinto D."/>
            <person name="Vollmers J."/>
            <person name="Rivas-Marin E."/>
            <person name="Kohn T."/>
            <person name="Peeters S.H."/>
            <person name="Heuer A."/>
            <person name="Rast P."/>
            <person name="Oberbeckmann S."/>
            <person name="Bunk B."/>
            <person name="Jeske O."/>
            <person name="Meyerdierks A."/>
            <person name="Storesund J.E."/>
            <person name="Kallscheuer N."/>
            <person name="Luecker S."/>
            <person name="Lage O.M."/>
            <person name="Pohl T."/>
            <person name="Merkel B.J."/>
            <person name="Hornburger P."/>
            <person name="Mueller R.-W."/>
            <person name="Bruemmer F."/>
            <person name="Labrenz M."/>
            <person name="Spormann A.M."/>
            <person name="Op den Camp H."/>
            <person name="Overmann J."/>
            <person name="Amann R."/>
            <person name="Jetten M.S.M."/>
            <person name="Mascher T."/>
            <person name="Medema M.H."/>
            <person name="Devos D.P."/>
            <person name="Kaster A.-K."/>
            <person name="Ovreas L."/>
            <person name="Rohde M."/>
            <person name="Galperin M.Y."/>
            <person name="Jogler C."/>
        </authorList>
    </citation>
    <scope>NUCLEOTIDE SEQUENCE [LARGE SCALE GENOMIC DNA]</scope>
    <source>
        <strain evidence="6 7">K23_9</strain>
    </source>
</reference>
<dbReference type="Pfam" id="PF04542">
    <property type="entry name" value="Sigma70_r2"/>
    <property type="match status" value="1"/>
</dbReference>
<keyword evidence="4" id="KW-0804">Transcription</keyword>
<dbReference type="PANTHER" id="PTHR43133">
    <property type="entry name" value="RNA POLYMERASE ECF-TYPE SIGMA FACTO"/>
    <property type="match status" value="1"/>
</dbReference>
<protein>
    <submittedName>
        <fullName evidence="6">RNA polymerase sigma factor</fullName>
    </submittedName>
</protein>
<name>A0A517NXJ4_9BACT</name>
<keyword evidence="1" id="KW-0805">Transcription regulation</keyword>
<evidence type="ECO:0000256" key="4">
    <source>
        <dbReference type="ARBA" id="ARBA00023163"/>
    </source>
</evidence>
<feature type="domain" description="RNA polymerase sigma-70 region 2" evidence="5">
    <location>
        <begin position="32"/>
        <end position="98"/>
    </location>
</feature>
<proteinExistence type="predicted"/>
<dbReference type="Gene3D" id="1.10.1740.10">
    <property type="match status" value="1"/>
</dbReference>
<dbReference type="Proteomes" id="UP000319817">
    <property type="component" value="Chromosome"/>
</dbReference>
<evidence type="ECO:0000256" key="2">
    <source>
        <dbReference type="ARBA" id="ARBA00023082"/>
    </source>
</evidence>
<gene>
    <name evidence="6" type="ORF">K239x_38540</name>
</gene>
<dbReference type="InterPro" id="IPR007627">
    <property type="entry name" value="RNA_pol_sigma70_r2"/>
</dbReference>
<dbReference type="InterPro" id="IPR013325">
    <property type="entry name" value="RNA_pol_sigma_r2"/>
</dbReference>
<keyword evidence="2" id="KW-0731">Sigma factor</keyword>
<keyword evidence="3" id="KW-0238">DNA-binding</keyword>
<evidence type="ECO:0000313" key="7">
    <source>
        <dbReference type="Proteomes" id="UP000319817"/>
    </source>
</evidence>
<dbReference type="EMBL" id="CP036526">
    <property type="protein sequence ID" value="QDT11852.1"/>
    <property type="molecule type" value="Genomic_DNA"/>
</dbReference>
<accession>A0A517NXJ4</accession>
<evidence type="ECO:0000256" key="1">
    <source>
        <dbReference type="ARBA" id="ARBA00023015"/>
    </source>
</evidence>
<evidence type="ECO:0000313" key="6">
    <source>
        <dbReference type="EMBL" id="QDT11852.1"/>
    </source>
</evidence>
<dbReference type="GO" id="GO:0006352">
    <property type="term" value="P:DNA-templated transcription initiation"/>
    <property type="evidence" value="ECO:0007669"/>
    <property type="project" value="InterPro"/>
</dbReference>
<dbReference type="NCBIfam" id="TIGR02937">
    <property type="entry name" value="sigma70-ECF"/>
    <property type="match status" value="1"/>
</dbReference>
<dbReference type="RefSeq" id="WP_145419619.1">
    <property type="nucleotide sequence ID" value="NZ_CP036526.1"/>
</dbReference>
<dbReference type="OrthoDB" id="258490at2"/>
<dbReference type="AlphaFoldDB" id="A0A517NXJ4"/>
<organism evidence="6 7">
    <name type="scientific">Stieleria marina</name>
    <dbReference type="NCBI Taxonomy" id="1930275"/>
    <lineage>
        <taxon>Bacteria</taxon>
        <taxon>Pseudomonadati</taxon>
        <taxon>Planctomycetota</taxon>
        <taxon>Planctomycetia</taxon>
        <taxon>Pirellulales</taxon>
        <taxon>Pirellulaceae</taxon>
        <taxon>Stieleria</taxon>
    </lineage>
</organism>
<dbReference type="GO" id="GO:0003677">
    <property type="term" value="F:DNA binding"/>
    <property type="evidence" value="ECO:0007669"/>
    <property type="project" value="UniProtKB-KW"/>
</dbReference>
<evidence type="ECO:0000256" key="3">
    <source>
        <dbReference type="ARBA" id="ARBA00023125"/>
    </source>
</evidence>
<dbReference type="SUPFAM" id="SSF88946">
    <property type="entry name" value="Sigma2 domain of RNA polymerase sigma factors"/>
    <property type="match status" value="1"/>
</dbReference>
<dbReference type="InterPro" id="IPR014284">
    <property type="entry name" value="RNA_pol_sigma-70_dom"/>
</dbReference>
<evidence type="ECO:0000259" key="5">
    <source>
        <dbReference type="Pfam" id="PF04542"/>
    </source>
</evidence>
<keyword evidence="7" id="KW-1185">Reference proteome</keyword>
<dbReference type="PANTHER" id="PTHR43133:SF8">
    <property type="entry name" value="RNA POLYMERASE SIGMA FACTOR HI_1459-RELATED"/>
    <property type="match status" value="1"/>
</dbReference>
<sequence length="195" mass="23019">MAWHLPETRPSILLRLRDPTDDEAWTVFESIYRSVVVRTAKRRGLQHADAEDVAQVVMTNLSRKEWEFAPDSSNARFRTWLVRVVENAIVDHLRRNQRHQHATLIEDERYVESMDQELESEYRCEVFHWAADIVKKEFSMSAWNVFWATTVENRSIADVAGELDQSTGAIYSCRSRIMRRLKQQVCQFDNLMEDK</sequence>